<feature type="active site" evidence="6 7">
    <location>
        <position position="150"/>
    </location>
</feature>
<sequence>MRLKKILEQDPEIIVTDAARNGEDALRKIAALQPHVVTMDVEMPGVDGLEALKRIMEDYPVPVVMLSALTAQGTVETLRALELGAVDFIQKPGFMDARALEKFEKELPEKIKTAATSTVHGKRPLPKPAGSIPVLGKKSSPLKMVAIGCSTGGPAALQQIIPVLPKNFPVAVIVVQHIPKGFTRPMAERLDKISHITVVEAERGTVIKAGQVYIAPAGSVFTVKKTGEEIRAELDALTTRSAFKPSVDDMISSVADVYGEQALGVILTGMGNDGLKGLSALKRKGGRVVAEAESSCVVFGMPKAAIEAGIVDQVVDLSIMGETIVKNVLR</sequence>
<feature type="active site" evidence="6 7">
    <location>
        <position position="273"/>
    </location>
</feature>
<keyword evidence="1 6" id="KW-0963">Cytoplasm</keyword>
<dbReference type="PROSITE" id="PS50110">
    <property type="entry name" value="RESPONSE_REGULATORY"/>
    <property type="match status" value="1"/>
</dbReference>
<dbReference type="PIRSF" id="PIRSF000876">
    <property type="entry name" value="RR_chemtxs_CheB"/>
    <property type="match status" value="1"/>
</dbReference>
<evidence type="ECO:0000256" key="5">
    <source>
        <dbReference type="ARBA" id="ARBA00048267"/>
    </source>
</evidence>
<comment type="subcellular location">
    <subcellularLocation>
        <location evidence="6">Cytoplasm</location>
    </subcellularLocation>
</comment>
<dbReference type="PANTHER" id="PTHR42872">
    <property type="entry name" value="PROTEIN-GLUTAMATE METHYLESTERASE/PROTEIN-GLUTAMINE GLUTAMINASE"/>
    <property type="match status" value="1"/>
</dbReference>
<accession>A0A3G1L1E4</accession>
<keyword evidence="6 8" id="KW-0597">Phosphoprotein</keyword>
<evidence type="ECO:0000313" key="12">
    <source>
        <dbReference type="Proteomes" id="UP000323521"/>
    </source>
</evidence>
<dbReference type="CDD" id="cd16432">
    <property type="entry name" value="CheB_Rec"/>
    <property type="match status" value="1"/>
</dbReference>
<comment type="similarity">
    <text evidence="6">Belongs to the CheB family.</text>
</comment>
<comment type="function">
    <text evidence="4">May play the central regulatory role in sporulation. It may be an element of the effector pathway responsible for the activation of sporulation genes in response to nutritional stress. Spo0A may act in concert with spo0H (a sigma factor) to control the expression of some genes that are critical to the sporulation process.</text>
</comment>
<dbReference type="InterPro" id="IPR035909">
    <property type="entry name" value="CheB_C"/>
</dbReference>
<dbReference type="EMBL" id="CP017634">
    <property type="protein sequence ID" value="ATW28606.1"/>
    <property type="molecule type" value="Genomic_DNA"/>
</dbReference>
<comment type="catalytic activity">
    <reaction evidence="5 6">
        <text>[protein]-L-glutamate 5-O-methyl ester + H2O = L-glutamyl-[protein] + methanol + H(+)</text>
        <dbReference type="Rhea" id="RHEA:23236"/>
        <dbReference type="Rhea" id="RHEA-COMP:10208"/>
        <dbReference type="Rhea" id="RHEA-COMP:10311"/>
        <dbReference type="ChEBI" id="CHEBI:15377"/>
        <dbReference type="ChEBI" id="CHEBI:15378"/>
        <dbReference type="ChEBI" id="CHEBI:17790"/>
        <dbReference type="ChEBI" id="CHEBI:29973"/>
        <dbReference type="ChEBI" id="CHEBI:82795"/>
        <dbReference type="EC" id="3.1.1.61"/>
    </reaction>
</comment>
<feature type="modified residue" description="4-aspartylphosphate" evidence="6 8">
    <location>
        <position position="40"/>
    </location>
</feature>
<dbReference type="Gene3D" id="3.40.50.180">
    <property type="entry name" value="Methylesterase CheB, C-terminal domain"/>
    <property type="match status" value="1"/>
</dbReference>
<evidence type="ECO:0000256" key="2">
    <source>
        <dbReference type="ARBA" id="ARBA00022500"/>
    </source>
</evidence>
<dbReference type="SUPFAM" id="SSF52738">
    <property type="entry name" value="Methylesterase CheB, C-terminal domain"/>
    <property type="match status" value="1"/>
</dbReference>
<dbReference type="KEGG" id="fwa:DCMF_13815"/>
<dbReference type="GO" id="GO:0000156">
    <property type="term" value="F:phosphorelay response regulator activity"/>
    <property type="evidence" value="ECO:0007669"/>
    <property type="project" value="InterPro"/>
</dbReference>
<dbReference type="GO" id="GO:0050568">
    <property type="term" value="F:protein-glutamine glutaminase activity"/>
    <property type="evidence" value="ECO:0007669"/>
    <property type="project" value="UniProtKB-UniRule"/>
</dbReference>
<comment type="function">
    <text evidence="6">Involved in chemotaxis. Part of a chemotaxis signal transduction system that modulates chemotaxis in response to various stimuli. Catalyzes the demethylation of specific methylglutamate residues introduced into the chemoreceptors (methyl-accepting chemotaxis proteins or MCP) by CheR. Also mediates the irreversible deamidation of specific glutamine residues to glutamic acid.</text>
</comment>
<evidence type="ECO:0000256" key="3">
    <source>
        <dbReference type="ARBA" id="ARBA00022801"/>
    </source>
</evidence>
<comment type="PTM">
    <text evidence="6">Phosphorylated by CheA. Phosphorylation of the N-terminal regulatory domain activates the methylesterase activity.</text>
</comment>
<evidence type="ECO:0000259" key="10">
    <source>
        <dbReference type="PROSITE" id="PS50122"/>
    </source>
</evidence>
<dbReference type="Proteomes" id="UP000323521">
    <property type="component" value="Chromosome"/>
</dbReference>
<name>A0A3G1L1E4_FORW1</name>
<dbReference type="Gene3D" id="3.40.50.2300">
    <property type="match status" value="1"/>
</dbReference>
<dbReference type="PANTHER" id="PTHR42872:SF6">
    <property type="entry name" value="PROTEIN-GLUTAMATE METHYLESTERASE_PROTEIN-GLUTAMINE GLUTAMINASE"/>
    <property type="match status" value="1"/>
</dbReference>
<evidence type="ECO:0000313" key="11">
    <source>
        <dbReference type="EMBL" id="ATW28606.1"/>
    </source>
</evidence>
<organism evidence="11 12">
    <name type="scientific">Formimonas warabiya</name>
    <dbReference type="NCBI Taxonomy" id="1761012"/>
    <lineage>
        <taxon>Bacteria</taxon>
        <taxon>Bacillati</taxon>
        <taxon>Bacillota</taxon>
        <taxon>Clostridia</taxon>
        <taxon>Eubacteriales</taxon>
        <taxon>Peptococcaceae</taxon>
        <taxon>Candidatus Formimonas</taxon>
    </lineage>
</organism>
<evidence type="ECO:0000256" key="8">
    <source>
        <dbReference type="PROSITE-ProRule" id="PRU00169"/>
    </source>
</evidence>
<reference evidence="11 12" key="1">
    <citation type="submission" date="2016-10" db="EMBL/GenBank/DDBJ databases">
        <title>Complete Genome Sequence of Peptococcaceae strain DCMF.</title>
        <authorList>
            <person name="Edwards R.J."/>
            <person name="Holland S.I."/>
            <person name="Deshpande N.P."/>
            <person name="Wong Y.K."/>
            <person name="Ertan H."/>
            <person name="Manefield M."/>
            <person name="Russell T.L."/>
            <person name="Lee M.J."/>
        </authorList>
    </citation>
    <scope>NUCLEOTIDE SEQUENCE [LARGE SCALE GENOMIC DNA]</scope>
    <source>
        <strain evidence="11 12">DCMF</strain>
    </source>
</reference>
<dbReference type="InterPro" id="IPR011006">
    <property type="entry name" value="CheY-like_superfamily"/>
</dbReference>
<dbReference type="EC" id="3.1.1.61" evidence="6"/>
<feature type="active site" evidence="6 7">
    <location>
        <position position="177"/>
    </location>
</feature>
<dbReference type="GO" id="GO:0005737">
    <property type="term" value="C:cytoplasm"/>
    <property type="evidence" value="ECO:0007669"/>
    <property type="project" value="UniProtKB-SubCell"/>
</dbReference>
<dbReference type="SMART" id="SM00448">
    <property type="entry name" value="REC"/>
    <property type="match status" value="1"/>
</dbReference>
<comment type="domain">
    <text evidence="6">Contains a C-terminal catalytic domain, and an N-terminal region which modulates catalytic activity.</text>
</comment>
<comment type="catalytic activity">
    <reaction evidence="6">
        <text>L-glutaminyl-[protein] + H2O = L-glutamyl-[protein] + NH4(+)</text>
        <dbReference type="Rhea" id="RHEA:16441"/>
        <dbReference type="Rhea" id="RHEA-COMP:10207"/>
        <dbReference type="Rhea" id="RHEA-COMP:10208"/>
        <dbReference type="ChEBI" id="CHEBI:15377"/>
        <dbReference type="ChEBI" id="CHEBI:28938"/>
        <dbReference type="ChEBI" id="CHEBI:29973"/>
        <dbReference type="ChEBI" id="CHEBI:30011"/>
        <dbReference type="EC" id="3.5.1.44"/>
    </reaction>
</comment>
<feature type="domain" description="CheB-type methylesterase" evidence="10">
    <location>
        <begin position="138"/>
        <end position="330"/>
    </location>
</feature>
<dbReference type="CDD" id="cd17541">
    <property type="entry name" value="REC_CheB-like"/>
    <property type="match status" value="1"/>
</dbReference>
<proteinExistence type="inferred from homology"/>
<evidence type="ECO:0000259" key="9">
    <source>
        <dbReference type="PROSITE" id="PS50110"/>
    </source>
</evidence>
<keyword evidence="2 6" id="KW-0145">Chemotaxis</keyword>
<evidence type="ECO:0000256" key="7">
    <source>
        <dbReference type="PROSITE-ProRule" id="PRU00050"/>
    </source>
</evidence>
<dbReference type="EC" id="3.5.1.44" evidence="6"/>
<protein>
    <recommendedName>
        <fullName evidence="6">Protein-glutamate methylesterase/protein-glutamine glutaminase</fullName>
        <ecNumber evidence="6">3.1.1.61</ecNumber>
        <ecNumber evidence="6">3.5.1.44</ecNumber>
    </recommendedName>
</protein>
<dbReference type="InterPro" id="IPR008248">
    <property type="entry name" value="CheB-like"/>
</dbReference>
<dbReference type="AlphaFoldDB" id="A0A3G1L1E4"/>
<dbReference type="PROSITE" id="PS50122">
    <property type="entry name" value="CHEB"/>
    <property type="match status" value="1"/>
</dbReference>
<dbReference type="GO" id="GO:0008984">
    <property type="term" value="F:protein-glutamate methylesterase activity"/>
    <property type="evidence" value="ECO:0007669"/>
    <property type="project" value="UniProtKB-UniRule"/>
</dbReference>
<dbReference type="GO" id="GO:0006935">
    <property type="term" value="P:chemotaxis"/>
    <property type="evidence" value="ECO:0007669"/>
    <property type="project" value="UniProtKB-UniRule"/>
</dbReference>
<dbReference type="InterPro" id="IPR000673">
    <property type="entry name" value="Sig_transdc_resp-reg_Me-estase"/>
</dbReference>
<dbReference type="NCBIfam" id="NF001965">
    <property type="entry name" value="PRK00742.1"/>
    <property type="match status" value="1"/>
</dbReference>
<evidence type="ECO:0000256" key="4">
    <source>
        <dbReference type="ARBA" id="ARBA00024867"/>
    </source>
</evidence>
<dbReference type="HAMAP" id="MF_00099">
    <property type="entry name" value="CheB_chemtxs"/>
    <property type="match status" value="1"/>
</dbReference>
<dbReference type="SUPFAM" id="SSF52172">
    <property type="entry name" value="CheY-like"/>
    <property type="match status" value="1"/>
</dbReference>
<dbReference type="InterPro" id="IPR001789">
    <property type="entry name" value="Sig_transdc_resp-reg_receiver"/>
</dbReference>
<evidence type="ECO:0000256" key="6">
    <source>
        <dbReference type="HAMAP-Rule" id="MF_00099"/>
    </source>
</evidence>
<keyword evidence="12" id="KW-1185">Reference proteome</keyword>
<dbReference type="Pfam" id="PF00072">
    <property type="entry name" value="Response_reg"/>
    <property type="match status" value="1"/>
</dbReference>
<evidence type="ECO:0000256" key="1">
    <source>
        <dbReference type="ARBA" id="ARBA00022490"/>
    </source>
</evidence>
<dbReference type="Pfam" id="PF01339">
    <property type="entry name" value="CheB_methylest"/>
    <property type="match status" value="1"/>
</dbReference>
<keyword evidence="3 6" id="KW-0378">Hydrolase</keyword>
<gene>
    <name evidence="6" type="primary">cheB</name>
    <name evidence="11" type="ORF">DCMF_13815</name>
</gene>
<feature type="domain" description="Response regulatory" evidence="9">
    <location>
        <begin position="1"/>
        <end position="106"/>
    </location>
</feature>